<reference evidence="3 4" key="1">
    <citation type="journal article" date="2018" name="MBio">
        <title>Comparative Genomics Reveals the Core Gene Toolbox for the Fungus-Insect Symbiosis.</title>
        <authorList>
            <person name="Wang Y."/>
            <person name="Stata M."/>
            <person name="Wang W."/>
            <person name="Stajich J.E."/>
            <person name="White M.M."/>
            <person name="Moncalvo J.M."/>
        </authorList>
    </citation>
    <scope>NUCLEOTIDE SEQUENCE [LARGE SCALE GENOMIC DNA]</scope>
    <source>
        <strain evidence="3 4">SWE-8-4</strain>
    </source>
</reference>
<keyword evidence="2" id="KW-0808">Transferase</keyword>
<dbReference type="PANTHER" id="PTHR48207:SF3">
    <property type="entry name" value="SUCCINATE--HYDROXYMETHYLGLUTARATE COA-TRANSFERASE"/>
    <property type="match status" value="1"/>
</dbReference>
<accession>A0A2T9YNW7</accession>
<dbReference type="InterPro" id="IPR050483">
    <property type="entry name" value="CoA-transferase_III_domain"/>
</dbReference>
<comment type="similarity">
    <text evidence="1">Belongs to the CoA-transferase III family.</text>
</comment>
<dbReference type="STRING" id="133385.A0A2T9YNW7"/>
<dbReference type="InterPro" id="IPR044855">
    <property type="entry name" value="CoA-Trfase_III_dom3_sf"/>
</dbReference>
<gene>
    <name evidence="3" type="ORF">BB561_002888</name>
</gene>
<name>A0A2T9YNW7_9FUNG</name>
<dbReference type="PANTHER" id="PTHR48207">
    <property type="entry name" value="SUCCINATE--HYDROXYMETHYLGLUTARATE COA-TRANSFERASE"/>
    <property type="match status" value="1"/>
</dbReference>
<dbReference type="Gene3D" id="3.30.1540.10">
    <property type="entry name" value="formyl-coa transferase, domain 3"/>
    <property type="match status" value="1"/>
</dbReference>
<protein>
    <submittedName>
        <fullName evidence="3">Uncharacterized protein</fullName>
    </submittedName>
</protein>
<comment type="caution">
    <text evidence="3">The sequence shown here is derived from an EMBL/GenBank/DDBJ whole genome shotgun (WGS) entry which is preliminary data.</text>
</comment>
<dbReference type="Proteomes" id="UP000245383">
    <property type="component" value="Unassembled WGS sequence"/>
</dbReference>
<dbReference type="InterPro" id="IPR003673">
    <property type="entry name" value="CoA-Trfase_fam_III"/>
</dbReference>
<dbReference type="GO" id="GO:0047369">
    <property type="term" value="F:succinate-hydroxymethylglutarate CoA-transferase activity"/>
    <property type="evidence" value="ECO:0007669"/>
    <property type="project" value="TreeGrafter"/>
</dbReference>
<evidence type="ECO:0000256" key="1">
    <source>
        <dbReference type="ARBA" id="ARBA00008383"/>
    </source>
</evidence>
<proteinExistence type="inferred from homology"/>
<dbReference type="SUPFAM" id="SSF89796">
    <property type="entry name" value="CoA-transferase family III (CaiB/BaiF)"/>
    <property type="match status" value="1"/>
</dbReference>
<evidence type="ECO:0000256" key="2">
    <source>
        <dbReference type="ARBA" id="ARBA00022679"/>
    </source>
</evidence>
<dbReference type="Pfam" id="PF02515">
    <property type="entry name" value="CoA_transf_3"/>
    <property type="match status" value="1"/>
</dbReference>
<keyword evidence="4" id="KW-1185">Reference proteome</keyword>
<dbReference type="OrthoDB" id="5863171at2759"/>
<dbReference type="GO" id="GO:0005739">
    <property type="term" value="C:mitochondrion"/>
    <property type="evidence" value="ECO:0007669"/>
    <property type="project" value="TreeGrafter"/>
</dbReference>
<sequence>MFFLQTSLGYTKTLCPRSKVARPLFSKFFYSTEVASNNNKPLSGIRVLDLSRILAGPYCTMLLGDLGAEVLKIEHPERGDDTRTWGPPYAPYKVDVSKSASKHNKLKHVEHHHGESAYYLCVNRNKKSVTVNIKNKTGVEIIKQLAAKSDIIIENYVPGKLAEMGLGYEDLRAINDKLIYASITGYGSTGPFASKPGYDVMIEAEAGLMHITGEKTGNPVKVGVAITDVSTGLYAHGAIMAALLNRQRTGKGQHLDISLLSTQLSTLVNIGSNYLIGKKEASRWGSEHASIVPYRNYNTKTDPICIGGGNDKQFQILAKCLNLEYLLSDKKYESNSARVKHRQELDGIIQERLYGMTRDQVLEALNNKGVPIAPINNMEKTFSHPQVVAKNMVTEINHPAVGPTKLVSPAVGYSDTPLSIEMPPPMLGQHTRSVLSSVLGYSQDDIVTLCTQGAISVFDYNF</sequence>
<dbReference type="InterPro" id="IPR023606">
    <property type="entry name" value="CoA-Trfase_III_dom_1_sf"/>
</dbReference>
<organism evidence="3 4">
    <name type="scientific">Smittium simulii</name>
    <dbReference type="NCBI Taxonomy" id="133385"/>
    <lineage>
        <taxon>Eukaryota</taxon>
        <taxon>Fungi</taxon>
        <taxon>Fungi incertae sedis</taxon>
        <taxon>Zoopagomycota</taxon>
        <taxon>Kickxellomycotina</taxon>
        <taxon>Harpellomycetes</taxon>
        <taxon>Harpellales</taxon>
        <taxon>Legeriomycetaceae</taxon>
        <taxon>Smittium</taxon>
    </lineage>
</organism>
<dbReference type="EMBL" id="MBFR01000104">
    <property type="protein sequence ID" value="PVU94022.1"/>
    <property type="molecule type" value="Genomic_DNA"/>
</dbReference>
<dbReference type="Gene3D" id="3.40.50.10540">
    <property type="entry name" value="Crotonobetainyl-coa:carnitine coa-transferase, domain 1"/>
    <property type="match status" value="1"/>
</dbReference>
<evidence type="ECO:0000313" key="3">
    <source>
        <dbReference type="EMBL" id="PVU94022.1"/>
    </source>
</evidence>
<dbReference type="AlphaFoldDB" id="A0A2T9YNW7"/>
<evidence type="ECO:0000313" key="4">
    <source>
        <dbReference type="Proteomes" id="UP000245383"/>
    </source>
</evidence>